<dbReference type="AlphaFoldDB" id="A0A8C9W0P3"/>
<dbReference type="SMART" id="SM00326">
    <property type="entry name" value="SH3"/>
    <property type="match status" value="1"/>
</dbReference>
<evidence type="ECO:0000313" key="11">
    <source>
        <dbReference type="Ensembl" id="ENSSFOP00015067940.1"/>
    </source>
</evidence>
<accession>A0A8C9W0P3</accession>
<evidence type="ECO:0000313" key="12">
    <source>
        <dbReference type="Proteomes" id="UP000694397"/>
    </source>
</evidence>
<feature type="domain" description="SH2" evidence="9">
    <location>
        <begin position="46"/>
        <end position="123"/>
    </location>
</feature>
<dbReference type="PROSITE" id="PS50001">
    <property type="entry name" value="SH2"/>
    <property type="match status" value="1"/>
</dbReference>
<dbReference type="SMART" id="SM00252">
    <property type="entry name" value="SH2"/>
    <property type="match status" value="1"/>
</dbReference>
<dbReference type="InterPro" id="IPR036028">
    <property type="entry name" value="SH3-like_dom_sf"/>
</dbReference>
<evidence type="ECO:0000256" key="2">
    <source>
        <dbReference type="ARBA" id="ARBA00022999"/>
    </source>
</evidence>
<dbReference type="SUPFAM" id="SSF55550">
    <property type="entry name" value="SH2 domain"/>
    <property type="match status" value="1"/>
</dbReference>
<dbReference type="FunFam" id="2.30.30.40:FF:000072">
    <property type="entry name" value="Unconventional Myosin IB"/>
    <property type="match status" value="1"/>
</dbReference>
<feature type="domain" description="SH3" evidence="10">
    <location>
        <begin position="137"/>
        <end position="194"/>
    </location>
</feature>
<keyword evidence="2 7" id="KW-0727">SH2 domain</keyword>
<name>A0A8C9W0P3_SCLFO</name>
<dbReference type="InterPro" id="IPR001452">
    <property type="entry name" value="SH3_domain"/>
</dbReference>
<keyword evidence="3" id="KW-0040">ANK repeat</keyword>
<dbReference type="GeneTree" id="ENSGT00940000157307"/>
<gene>
    <name evidence="11" type="primary">GRAP2</name>
</gene>
<dbReference type="PRINTS" id="PR00499">
    <property type="entry name" value="P67PHOX"/>
</dbReference>
<reference evidence="11 12" key="1">
    <citation type="submission" date="2019-04" db="EMBL/GenBank/DDBJ databases">
        <authorList>
            <consortium name="Wellcome Sanger Institute Data Sharing"/>
        </authorList>
    </citation>
    <scope>NUCLEOTIDE SEQUENCE [LARGE SCALE GENOMIC DNA]</scope>
</reference>
<dbReference type="PRINTS" id="PR00401">
    <property type="entry name" value="SH2DOMAIN"/>
</dbReference>
<proteinExistence type="predicted"/>
<evidence type="ECO:0000256" key="3">
    <source>
        <dbReference type="ARBA" id="ARBA00023043"/>
    </source>
</evidence>
<dbReference type="PANTHER" id="PTHR46037">
    <property type="entry name" value="PROTEIN ENHANCER OF SEVENLESS 2B"/>
    <property type="match status" value="1"/>
</dbReference>
<organism evidence="11 12">
    <name type="scientific">Scleropages formosus</name>
    <name type="common">Asian bonytongue</name>
    <name type="synonym">Osteoglossum formosum</name>
    <dbReference type="NCBI Taxonomy" id="113540"/>
    <lineage>
        <taxon>Eukaryota</taxon>
        <taxon>Metazoa</taxon>
        <taxon>Chordata</taxon>
        <taxon>Craniata</taxon>
        <taxon>Vertebrata</taxon>
        <taxon>Euteleostomi</taxon>
        <taxon>Actinopterygii</taxon>
        <taxon>Neopterygii</taxon>
        <taxon>Teleostei</taxon>
        <taxon>Osteoglossocephala</taxon>
        <taxon>Osteoglossomorpha</taxon>
        <taxon>Osteoglossiformes</taxon>
        <taxon>Osteoglossidae</taxon>
        <taxon>Scleropages</taxon>
    </lineage>
</organism>
<evidence type="ECO:0000256" key="7">
    <source>
        <dbReference type="PROSITE-ProRule" id="PRU00191"/>
    </source>
</evidence>
<comment type="function">
    <text evidence="5">Induces bone resorption, acting probably through a signaling cascade which results in the secretion of factor(s) enhancing osteoclast formation and activity.</text>
</comment>
<dbReference type="InterPro" id="IPR043539">
    <property type="entry name" value="Grb2-like"/>
</dbReference>
<reference evidence="11" key="3">
    <citation type="submission" date="2025-09" db="UniProtKB">
        <authorList>
            <consortium name="Ensembl"/>
        </authorList>
    </citation>
    <scope>IDENTIFICATION</scope>
</reference>
<evidence type="ECO:0000256" key="1">
    <source>
        <dbReference type="ARBA" id="ARBA00022443"/>
    </source>
</evidence>
<keyword evidence="4" id="KW-0449">Lipoprotein</keyword>
<keyword evidence="12" id="KW-1185">Reference proteome</keyword>
<dbReference type="SUPFAM" id="SSF50044">
    <property type="entry name" value="SH3-domain"/>
    <property type="match status" value="1"/>
</dbReference>
<dbReference type="CDD" id="cd09941">
    <property type="entry name" value="SH2_Grb2_like"/>
    <property type="match status" value="1"/>
</dbReference>
<protein>
    <recommendedName>
        <fullName evidence="6">Osteoclast-stimulating factor 1</fullName>
    </recommendedName>
</protein>
<evidence type="ECO:0000256" key="8">
    <source>
        <dbReference type="PROSITE-ProRule" id="PRU00192"/>
    </source>
</evidence>
<dbReference type="InterPro" id="IPR000980">
    <property type="entry name" value="SH2"/>
</dbReference>
<evidence type="ECO:0000259" key="9">
    <source>
        <dbReference type="PROSITE" id="PS50001"/>
    </source>
</evidence>
<dbReference type="Pfam" id="PF00018">
    <property type="entry name" value="SH3_1"/>
    <property type="match status" value="1"/>
</dbReference>
<evidence type="ECO:0000256" key="4">
    <source>
        <dbReference type="ARBA" id="ARBA00023288"/>
    </source>
</evidence>
<dbReference type="Pfam" id="PF00017">
    <property type="entry name" value="SH2"/>
    <property type="match status" value="1"/>
</dbReference>
<dbReference type="Gene3D" id="3.30.505.10">
    <property type="entry name" value="SH2 domain"/>
    <property type="match status" value="1"/>
</dbReference>
<dbReference type="PROSITE" id="PS50002">
    <property type="entry name" value="SH3"/>
    <property type="match status" value="2"/>
</dbReference>
<dbReference type="Proteomes" id="UP000694397">
    <property type="component" value="Chromosome 20"/>
</dbReference>
<dbReference type="Gene3D" id="2.30.30.40">
    <property type="entry name" value="SH3 Domains"/>
    <property type="match status" value="2"/>
</dbReference>
<keyword evidence="1 8" id="KW-0728">SH3 domain</keyword>
<reference evidence="11" key="2">
    <citation type="submission" date="2025-08" db="UniProtKB">
        <authorList>
            <consortium name="Ensembl"/>
        </authorList>
    </citation>
    <scope>IDENTIFICATION</scope>
</reference>
<dbReference type="PRINTS" id="PR00452">
    <property type="entry name" value="SH3DOMAIN"/>
</dbReference>
<evidence type="ECO:0000256" key="5">
    <source>
        <dbReference type="ARBA" id="ARBA00037432"/>
    </source>
</evidence>
<feature type="domain" description="SH3" evidence="10">
    <location>
        <begin position="1"/>
        <end position="44"/>
    </location>
</feature>
<dbReference type="InterPro" id="IPR036860">
    <property type="entry name" value="SH2_dom_sf"/>
</dbReference>
<sequence>MEIKRDGYILEDREILGTNDDWYKAEMHGHEGFVPRNYINIRLPSWYQENATRHSAEETLMSQEVGAFLIRGSQSSPGDFSISVRWGDVQHFKVMKDNKGHYYLWSEKFTSLNKMVEYYKTTSITKQKHICLREDGQPSMQVRALYDFKAEEDDELGFCVGEMIEVLDCSDPSWWKGRLRGKVGLFPNNYVESL</sequence>
<evidence type="ECO:0000259" key="10">
    <source>
        <dbReference type="PROSITE" id="PS50002"/>
    </source>
</evidence>
<evidence type="ECO:0000256" key="6">
    <source>
        <dbReference type="ARBA" id="ARBA00040640"/>
    </source>
</evidence>
<dbReference type="Ensembl" id="ENSSFOT00015039982.1">
    <property type="protein sequence ID" value="ENSSFOP00015067940.1"/>
    <property type="gene ID" value="ENSSFOG00015023821.2"/>
</dbReference>